<evidence type="ECO:0000313" key="1">
    <source>
        <dbReference type="EMBL" id="CAR22120.1"/>
    </source>
</evidence>
<proteinExistence type="predicted"/>
<reference evidence="1 2" key="1">
    <citation type="journal article" date="2009" name="Genome Res.">
        <title>Comparative genomics of protoploid Saccharomycetaceae.</title>
        <authorList>
            <consortium name="The Genolevures Consortium"/>
            <person name="Souciet J.-L."/>
            <person name="Dujon B."/>
            <person name="Gaillardin C."/>
            <person name="Johnston M."/>
            <person name="Baret P.V."/>
            <person name="Cliften P."/>
            <person name="Sherman D.J."/>
            <person name="Weissenbach J."/>
            <person name="Westhof E."/>
            <person name="Wincker P."/>
            <person name="Jubin C."/>
            <person name="Poulain J."/>
            <person name="Barbe V."/>
            <person name="Segurens B."/>
            <person name="Artiguenave F."/>
            <person name="Anthouard V."/>
            <person name="Vacherie B."/>
            <person name="Val M.-E."/>
            <person name="Fulton R.S."/>
            <person name="Minx P."/>
            <person name="Wilson R."/>
            <person name="Durrens P."/>
            <person name="Jean G."/>
            <person name="Marck C."/>
            <person name="Martin T."/>
            <person name="Nikolski M."/>
            <person name="Rolland T."/>
            <person name="Seret M.-L."/>
            <person name="Casaregola S."/>
            <person name="Despons L."/>
            <person name="Fairhead C."/>
            <person name="Fischer G."/>
            <person name="Lafontaine I."/>
            <person name="Leh V."/>
            <person name="Lemaire M."/>
            <person name="de Montigny J."/>
            <person name="Neuveglise C."/>
            <person name="Thierry A."/>
            <person name="Blanc-Lenfle I."/>
            <person name="Bleykasten C."/>
            <person name="Diffels J."/>
            <person name="Fritsch E."/>
            <person name="Frangeul L."/>
            <person name="Goeffon A."/>
            <person name="Jauniaux N."/>
            <person name="Kachouri-Lafond R."/>
            <person name="Payen C."/>
            <person name="Potier S."/>
            <person name="Pribylova L."/>
            <person name="Ozanne C."/>
            <person name="Richard G.-F."/>
            <person name="Sacerdot C."/>
            <person name="Straub M.-L."/>
            <person name="Talla E."/>
        </authorList>
    </citation>
    <scope>NUCLEOTIDE SEQUENCE [LARGE SCALE GENOMIC DNA]</scope>
    <source>
        <strain evidence="2">ATCC 56472 / CBS 6340 / NRRL Y-8284</strain>
    </source>
</reference>
<dbReference type="InterPro" id="IPR015315">
    <property type="entry name" value="DUF1963"/>
</dbReference>
<dbReference type="Gene3D" id="2.30.320.10">
    <property type="entry name" value="YwqG-like"/>
    <property type="match status" value="1"/>
</dbReference>
<name>C5DEA9_LACTC</name>
<keyword evidence="2" id="KW-1185">Reference proteome</keyword>
<dbReference type="InParanoid" id="C5DEA9"/>
<dbReference type="Pfam" id="PF09234">
    <property type="entry name" value="DUF1963"/>
    <property type="match status" value="1"/>
</dbReference>
<dbReference type="SUPFAM" id="SSF103032">
    <property type="entry name" value="Hypothetical protein YwqG"/>
    <property type="match status" value="1"/>
</dbReference>
<dbReference type="eggNOG" id="ENOG502S4KN">
    <property type="taxonomic scope" value="Eukaryota"/>
</dbReference>
<sequence>MKQDIELPAFFEDYRAALGETIKECVHVNTERASTGTFDSKFGGHPYFPKGEMYPVDEKGKPMRLLAQINFEQVPHIRNYPKAGILQFYLSRFDKHYGCSFGRSIEQKNYRVIFFDNIETDESKLLSDFSFANADEELFPIKSEGKLTFTKDTQIITANDFRFAPLFGAEDIEEHDDELEQYFEMYDPFSHLIGGYPNFVQYDPREYHHPELTELLLQVESDNTLDIMWGDCGVANFFISLKDVKNKNFSKVLYNWDCS</sequence>
<protein>
    <submittedName>
        <fullName evidence="1">KLTH0C07700p</fullName>
    </submittedName>
</protein>
<organism evidence="1 2">
    <name type="scientific">Lachancea thermotolerans (strain ATCC 56472 / CBS 6340 / NRRL Y-8284)</name>
    <name type="common">Yeast</name>
    <name type="synonym">Kluyveromyces thermotolerans</name>
    <dbReference type="NCBI Taxonomy" id="559295"/>
    <lineage>
        <taxon>Eukaryota</taxon>
        <taxon>Fungi</taxon>
        <taxon>Dikarya</taxon>
        <taxon>Ascomycota</taxon>
        <taxon>Saccharomycotina</taxon>
        <taxon>Saccharomycetes</taxon>
        <taxon>Saccharomycetales</taxon>
        <taxon>Saccharomycetaceae</taxon>
        <taxon>Lachancea</taxon>
    </lineage>
</organism>
<dbReference type="PANTHER" id="PTHR36436:SF6">
    <property type="entry name" value="SLL5081 PROTEIN"/>
    <property type="match status" value="1"/>
</dbReference>
<dbReference type="AlphaFoldDB" id="C5DEA9"/>
<dbReference type="InterPro" id="IPR035948">
    <property type="entry name" value="YwqG-like_sf"/>
</dbReference>
<dbReference type="EMBL" id="CU928167">
    <property type="protein sequence ID" value="CAR22120.1"/>
    <property type="molecule type" value="Genomic_DNA"/>
</dbReference>
<dbReference type="GeneID" id="8291430"/>
<evidence type="ECO:0000313" key="2">
    <source>
        <dbReference type="Proteomes" id="UP000002036"/>
    </source>
</evidence>
<dbReference type="Proteomes" id="UP000002036">
    <property type="component" value="Chromosome C"/>
</dbReference>
<dbReference type="KEGG" id="lth:KLTH0C07700g"/>
<accession>C5DEA9</accession>
<gene>
    <name evidence="1" type="ordered locus">KLTH0C07700g</name>
</gene>
<dbReference type="HOGENOM" id="CLU_056726_0_0_1"/>
<dbReference type="OrthoDB" id="4030310at2759"/>
<dbReference type="RefSeq" id="XP_002552558.1">
    <property type="nucleotide sequence ID" value="XM_002552512.1"/>
</dbReference>
<dbReference type="PANTHER" id="PTHR36436">
    <property type="entry name" value="SLL5081 PROTEIN"/>
    <property type="match status" value="1"/>
</dbReference>